<accession>A0ABY1FGZ5</accession>
<protein>
    <recommendedName>
        <fullName evidence="3">Lipoprotein</fullName>
    </recommendedName>
</protein>
<dbReference type="EMBL" id="FOTV01000001">
    <property type="protein sequence ID" value="SFL36522.1"/>
    <property type="molecule type" value="Genomic_DNA"/>
</dbReference>
<evidence type="ECO:0000313" key="2">
    <source>
        <dbReference type="Proteomes" id="UP000199211"/>
    </source>
</evidence>
<name>A0ABY1FGZ5_9GAMM</name>
<dbReference type="Proteomes" id="UP000199211">
    <property type="component" value="Unassembled WGS sequence"/>
</dbReference>
<sequence>MVLDRSRLLRGIITVGFFLAVVGCRATSSSDDPVQEAGSTDDSPAPVLGTLSLDNAEGISRQATESALGALSLHQFVLAYQGLMPWSEILHVICVEGGVDLAYDVKSPVTDSQGNEFFGFNYDFNGCLKPEGQLYQGKLGVYWDSESTIYVVEMEDFSISESSAETPPTSSGVFVLSVDEDTGFKSEFVTSVREDGSDEPAFEVDAAFSYPNVGLESLQWQGLFSLEGHGSFELLQEDGDSPRSIVSDGENLLYLDFGSMDGNILEASIDLGADGALDAIWPINLNDPTSDGAGLVLLDDFSKYR</sequence>
<comment type="caution">
    <text evidence="1">The sequence shown here is derived from an EMBL/GenBank/DDBJ whole genome shotgun (WGS) entry which is preliminary data.</text>
</comment>
<evidence type="ECO:0008006" key="3">
    <source>
        <dbReference type="Google" id="ProtNLM"/>
    </source>
</evidence>
<dbReference type="PROSITE" id="PS51257">
    <property type="entry name" value="PROKAR_LIPOPROTEIN"/>
    <property type="match status" value="1"/>
</dbReference>
<keyword evidence="2" id="KW-1185">Reference proteome</keyword>
<reference evidence="1 2" key="1">
    <citation type="submission" date="2016-10" db="EMBL/GenBank/DDBJ databases">
        <authorList>
            <person name="Varghese N."/>
            <person name="Submissions S."/>
        </authorList>
    </citation>
    <scope>NUCLEOTIDE SEQUENCE [LARGE SCALE GENOMIC DNA]</scope>
    <source>
        <strain evidence="1 2">DSM 26291</strain>
    </source>
</reference>
<gene>
    <name evidence="1" type="ORF">SAMN04487868_10124</name>
</gene>
<organism evidence="1 2">
    <name type="scientific">Marinobacter salarius</name>
    <dbReference type="NCBI Taxonomy" id="1420917"/>
    <lineage>
        <taxon>Bacteria</taxon>
        <taxon>Pseudomonadati</taxon>
        <taxon>Pseudomonadota</taxon>
        <taxon>Gammaproteobacteria</taxon>
        <taxon>Pseudomonadales</taxon>
        <taxon>Marinobacteraceae</taxon>
        <taxon>Marinobacter</taxon>
    </lineage>
</organism>
<proteinExistence type="predicted"/>
<evidence type="ECO:0000313" key="1">
    <source>
        <dbReference type="EMBL" id="SFL36522.1"/>
    </source>
</evidence>